<sequence>MHRIVSFDTRKQKQPNTRKPVPRPQLFILLHHIHHVIIVHNGYKSIKILIRLLILQHTGTLKQLLHLPHQFIKPYIPVNTHNSCLPAYIPKFPVLWPRQYTAVKTTQKL</sequence>
<evidence type="ECO:0000313" key="2">
    <source>
        <dbReference type="EMBL" id="KAF5789508.1"/>
    </source>
</evidence>
<reference evidence="2" key="2">
    <citation type="submission" date="2020-06" db="EMBL/GenBank/DDBJ databases">
        <title>Helianthus annuus Genome sequencing and assembly Release 2.</title>
        <authorList>
            <person name="Gouzy J."/>
            <person name="Langlade N."/>
            <person name="Munos S."/>
        </authorList>
    </citation>
    <scope>NUCLEOTIDE SEQUENCE</scope>
    <source>
        <tissue evidence="2">Leaves</tissue>
    </source>
</reference>
<accession>A0A9K3I397</accession>
<dbReference type="Gramene" id="mRNA:HanXRQr2_Chr09g0372061">
    <property type="protein sequence ID" value="CDS:HanXRQr2_Chr09g0372061.1"/>
    <property type="gene ID" value="HanXRQr2_Chr09g0372061"/>
</dbReference>
<dbReference type="AlphaFoldDB" id="A0A9K3I397"/>
<reference evidence="2" key="1">
    <citation type="journal article" date="2017" name="Nature">
        <title>The sunflower genome provides insights into oil metabolism, flowering and Asterid evolution.</title>
        <authorList>
            <person name="Badouin H."/>
            <person name="Gouzy J."/>
            <person name="Grassa C.J."/>
            <person name="Murat F."/>
            <person name="Staton S.E."/>
            <person name="Cottret L."/>
            <person name="Lelandais-Briere C."/>
            <person name="Owens G.L."/>
            <person name="Carrere S."/>
            <person name="Mayjonade B."/>
            <person name="Legrand L."/>
            <person name="Gill N."/>
            <person name="Kane N.C."/>
            <person name="Bowers J.E."/>
            <person name="Hubner S."/>
            <person name="Bellec A."/>
            <person name="Berard A."/>
            <person name="Berges H."/>
            <person name="Blanchet N."/>
            <person name="Boniface M.C."/>
            <person name="Brunel D."/>
            <person name="Catrice O."/>
            <person name="Chaidir N."/>
            <person name="Claudel C."/>
            <person name="Donnadieu C."/>
            <person name="Faraut T."/>
            <person name="Fievet G."/>
            <person name="Helmstetter N."/>
            <person name="King M."/>
            <person name="Knapp S.J."/>
            <person name="Lai Z."/>
            <person name="Le Paslier M.C."/>
            <person name="Lippi Y."/>
            <person name="Lorenzon L."/>
            <person name="Mandel J.R."/>
            <person name="Marage G."/>
            <person name="Marchand G."/>
            <person name="Marquand E."/>
            <person name="Bret-Mestries E."/>
            <person name="Morien E."/>
            <person name="Nambeesan S."/>
            <person name="Nguyen T."/>
            <person name="Pegot-Espagnet P."/>
            <person name="Pouilly N."/>
            <person name="Raftis F."/>
            <person name="Sallet E."/>
            <person name="Schiex T."/>
            <person name="Thomas J."/>
            <person name="Vandecasteele C."/>
            <person name="Vares D."/>
            <person name="Vear F."/>
            <person name="Vautrin S."/>
            <person name="Crespi M."/>
            <person name="Mangin B."/>
            <person name="Burke J.M."/>
            <person name="Salse J."/>
            <person name="Munos S."/>
            <person name="Vincourt P."/>
            <person name="Rieseberg L.H."/>
            <person name="Langlade N.B."/>
        </authorList>
    </citation>
    <scope>NUCLEOTIDE SEQUENCE</scope>
    <source>
        <tissue evidence="2">Leaves</tissue>
    </source>
</reference>
<protein>
    <submittedName>
        <fullName evidence="2">Uncharacterized protein</fullName>
    </submittedName>
</protein>
<dbReference type="Proteomes" id="UP000215914">
    <property type="component" value="Unassembled WGS sequence"/>
</dbReference>
<keyword evidence="3" id="KW-1185">Reference proteome</keyword>
<name>A0A9K3I397_HELAN</name>
<dbReference type="EMBL" id="MNCJ02000324">
    <property type="protein sequence ID" value="KAF5789508.1"/>
    <property type="molecule type" value="Genomic_DNA"/>
</dbReference>
<comment type="caution">
    <text evidence="2">The sequence shown here is derived from an EMBL/GenBank/DDBJ whole genome shotgun (WGS) entry which is preliminary data.</text>
</comment>
<gene>
    <name evidence="2" type="ORF">HanXRQr2_Chr09g0372061</name>
</gene>
<evidence type="ECO:0000256" key="1">
    <source>
        <dbReference type="SAM" id="MobiDB-lite"/>
    </source>
</evidence>
<organism evidence="2 3">
    <name type="scientific">Helianthus annuus</name>
    <name type="common">Common sunflower</name>
    <dbReference type="NCBI Taxonomy" id="4232"/>
    <lineage>
        <taxon>Eukaryota</taxon>
        <taxon>Viridiplantae</taxon>
        <taxon>Streptophyta</taxon>
        <taxon>Embryophyta</taxon>
        <taxon>Tracheophyta</taxon>
        <taxon>Spermatophyta</taxon>
        <taxon>Magnoliopsida</taxon>
        <taxon>eudicotyledons</taxon>
        <taxon>Gunneridae</taxon>
        <taxon>Pentapetalae</taxon>
        <taxon>asterids</taxon>
        <taxon>campanulids</taxon>
        <taxon>Asterales</taxon>
        <taxon>Asteraceae</taxon>
        <taxon>Asteroideae</taxon>
        <taxon>Heliantheae alliance</taxon>
        <taxon>Heliantheae</taxon>
        <taxon>Helianthus</taxon>
    </lineage>
</organism>
<proteinExistence type="predicted"/>
<evidence type="ECO:0000313" key="3">
    <source>
        <dbReference type="Proteomes" id="UP000215914"/>
    </source>
</evidence>
<feature type="region of interest" description="Disordered" evidence="1">
    <location>
        <begin position="1"/>
        <end position="20"/>
    </location>
</feature>